<feature type="binding site" evidence="9">
    <location>
        <position position="506"/>
    </location>
    <ligand>
        <name>hybrid [4Fe-2O-2S] cluster</name>
        <dbReference type="ChEBI" id="CHEBI:60519"/>
    </ligand>
</feature>
<comment type="catalytic activity">
    <reaction evidence="8 9">
        <text>A + NH4(+) + H2O = hydroxylamine + AH2 + H(+)</text>
        <dbReference type="Rhea" id="RHEA:22052"/>
        <dbReference type="ChEBI" id="CHEBI:13193"/>
        <dbReference type="ChEBI" id="CHEBI:15377"/>
        <dbReference type="ChEBI" id="CHEBI:15378"/>
        <dbReference type="ChEBI" id="CHEBI:15429"/>
        <dbReference type="ChEBI" id="CHEBI:17499"/>
        <dbReference type="ChEBI" id="CHEBI:28938"/>
        <dbReference type="EC" id="1.7.99.1"/>
    </reaction>
</comment>
<feature type="binding site" description="via persulfide group" evidence="9">
    <location>
        <position position="417"/>
    </location>
    <ligand>
        <name>hybrid [4Fe-2O-2S] cluster</name>
        <dbReference type="ChEBI" id="CHEBI:60519"/>
    </ligand>
</feature>
<sequence>MYSMTGVPTMFCIQCEQTIQTPTTKGCSFAQGMCGKTAEVSDLQDILVYTLQGVSFWAEQGRKVNVVIDEIDHWAPKAFFATLTNVNFDPERVIEFALQAHAYKKQLEEQVRAAALLSNTELSELSPAALFDLPTNVEELIALAPQAAVNRGHDSEHEDVIGLRLLCLYGLKGAAAYMEHARVLGQTDDAVFAEYHQIMAWLGTDPTELNALLECSMQIGLMNYRIMEMLDLGETDTFGHPEPSQVNVKTIEGKCILVSGHDLHDLEKILQQTEGKGINVYTNGEMLPAHSYPELKKHPHLVGNYGSAWQNQQKEFANFPGAIVMTSNCLLNPNVGLYADRLFTRSIVGWPGVAHLEGDDFTAVVDCALAQEGFKHNEIEQMITVGFGRNALMAAAPAVIEQVKEGNISHFFLVGGCDGDKAERSYFTDFTAQVPEDSVILTLACGKYRFNKNQFGDINGIPRLLDVGQCNDAYSAIQLALALAKEFDCGINELPLTLVLSWFEQKAIVILLTLFALGVKGIYTGPTAPAFLTDNLLAIMQEKFDMRSISNVEDDLKTILAA</sequence>
<dbReference type="FunFam" id="1.20.1270.20:FF:000002">
    <property type="entry name" value="Hydroxylamine reductase"/>
    <property type="match status" value="1"/>
</dbReference>
<comment type="similarity">
    <text evidence="9">Belongs to the HCP family.</text>
</comment>
<dbReference type="SUPFAM" id="SSF56821">
    <property type="entry name" value="Prismane protein-like"/>
    <property type="match status" value="1"/>
</dbReference>
<feature type="binding site" evidence="9">
    <location>
        <position position="285"/>
    </location>
    <ligand>
        <name>hybrid [4Fe-2O-2S] cluster</name>
        <dbReference type="ChEBI" id="CHEBI:60519"/>
    </ligand>
</feature>
<evidence type="ECO:0000256" key="4">
    <source>
        <dbReference type="ARBA" id="ARBA00022723"/>
    </source>
</evidence>
<dbReference type="GO" id="GO:0051537">
    <property type="term" value="F:2 iron, 2 sulfur cluster binding"/>
    <property type="evidence" value="ECO:0007669"/>
    <property type="project" value="UniProtKB-KW"/>
</dbReference>
<dbReference type="GO" id="GO:0050418">
    <property type="term" value="F:hydroxylamine reductase activity"/>
    <property type="evidence" value="ECO:0007669"/>
    <property type="project" value="UniProtKB-UniRule"/>
</dbReference>
<feature type="binding site" evidence="9">
    <location>
        <position position="12"/>
    </location>
    <ligand>
        <name>[2Fe-2S] cluster</name>
        <dbReference type="ChEBI" id="CHEBI:190135"/>
    </ligand>
</feature>
<dbReference type="InterPro" id="IPR010048">
    <property type="entry name" value="Hydroxylam_reduct"/>
</dbReference>
<feature type="binding site" evidence="9">
    <location>
        <position position="329"/>
    </location>
    <ligand>
        <name>hybrid [4Fe-2O-2S] cluster</name>
        <dbReference type="ChEBI" id="CHEBI:60519"/>
    </ligand>
</feature>
<evidence type="ECO:0000256" key="3">
    <source>
        <dbReference type="ARBA" id="ARBA00022714"/>
    </source>
</evidence>
<keyword evidence="5 9" id="KW-0560">Oxidoreductase</keyword>
<reference evidence="10" key="1">
    <citation type="submission" date="2019-09" db="EMBL/GenBank/DDBJ databases">
        <authorList>
            <person name="Hjerde E."/>
        </authorList>
    </citation>
    <scope>NUCLEOTIDE SEQUENCE</scope>
    <source>
        <strain evidence="10">06/09/160</strain>
    </source>
</reference>
<comment type="function">
    <text evidence="9">Catalyzes the reduction of hydroxylamine to form NH(3) and H(2)O.</text>
</comment>
<dbReference type="InterPro" id="IPR004137">
    <property type="entry name" value="HCP/CODH"/>
</dbReference>
<dbReference type="EC" id="1.7.99.1" evidence="9"/>
<keyword evidence="3 9" id="KW-0001">2Fe-2S</keyword>
<feature type="binding site" evidence="9">
    <location>
        <position position="445"/>
    </location>
    <ligand>
        <name>hybrid [4Fe-2O-2S] cluster</name>
        <dbReference type="ChEBI" id="CHEBI:60519"/>
    </ligand>
</feature>
<feature type="binding site" evidence="9">
    <location>
        <position position="15"/>
    </location>
    <ligand>
        <name>[2Fe-2S] cluster</name>
        <dbReference type="ChEBI" id="CHEBI:190135"/>
    </ligand>
</feature>
<organism evidence="10">
    <name type="scientific">Aliivibrio wodanis</name>
    <dbReference type="NCBI Taxonomy" id="80852"/>
    <lineage>
        <taxon>Bacteria</taxon>
        <taxon>Pseudomonadati</taxon>
        <taxon>Pseudomonadota</taxon>
        <taxon>Gammaproteobacteria</taxon>
        <taxon>Vibrionales</taxon>
        <taxon>Vibrionaceae</taxon>
        <taxon>Aliivibrio</taxon>
    </lineage>
</organism>
<evidence type="ECO:0000256" key="2">
    <source>
        <dbReference type="ARBA" id="ARBA00022490"/>
    </source>
</evidence>
<proteinExistence type="inferred from homology"/>
<dbReference type="HAMAP" id="MF_00069">
    <property type="entry name" value="Hydroxylam_reduct"/>
    <property type="match status" value="1"/>
</dbReference>
<name>A0A5Q4ZLH8_9GAMM</name>
<dbReference type="FunFam" id="3.40.50.2030:FF:000002">
    <property type="entry name" value="Hydroxylamine reductase"/>
    <property type="match status" value="1"/>
</dbReference>
<comment type="cofactor">
    <cofactor evidence="9">
        <name>hybrid [4Fe-2O-2S] cluster</name>
        <dbReference type="ChEBI" id="CHEBI:60519"/>
    </cofactor>
    <text evidence="9">Binds 1 hybrid [4Fe-2O-2S] cluster.</text>
</comment>
<keyword evidence="2 9" id="KW-0963">Cytoplasm</keyword>
<protein>
    <recommendedName>
        <fullName evidence="9">Hydroxylamine reductase</fullName>
        <ecNumber evidence="9">1.7.99.1</ecNumber>
    </recommendedName>
    <alternativeName>
        <fullName evidence="9">Hybrid-cluster protein</fullName>
        <shortName evidence="9">HCP</shortName>
    </alternativeName>
    <alternativeName>
        <fullName evidence="9">Prismane protein</fullName>
    </alternativeName>
</protein>
<evidence type="ECO:0000256" key="9">
    <source>
        <dbReference type="HAMAP-Rule" id="MF_00069"/>
    </source>
</evidence>
<feature type="modified residue" description="Cysteine persulfide" evidence="9">
    <location>
        <position position="417"/>
    </location>
</feature>
<keyword evidence="7 9" id="KW-0411">Iron-sulfur</keyword>
<evidence type="ECO:0000256" key="7">
    <source>
        <dbReference type="ARBA" id="ARBA00023014"/>
    </source>
</evidence>
<feature type="binding site" evidence="9">
    <location>
        <position position="261"/>
    </location>
    <ligand>
        <name>hybrid [4Fe-2O-2S] cluster</name>
        <dbReference type="ChEBI" id="CHEBI:60519"/>
    </ligand>
</feature>
<evidence type="ECO:0000256" key="1">
    <source>
        <dbReference type="ARBA" id="ARBA00004496"/>
    </source>
</evidence>
<dbReference type="GO" id="GO:0042542">
    <property type="term" value="P:response to hydrogen peroxide"/>
    <property type="evidence" value="ECO:0007669"/>
    <property type="project" value="TreeGrafter"/>
</dbReference>
<dbReference type="PIRSF" id="PIRSF000076">
    <property type="entry name" value="HCP"/>
    <property type="match status" value="1"/>
</dbReference>
<evidence type="ECO:0000313" key="10">
    <source>
        <dbReference type="EMBL" id="VVV05770.1"/>
    </source>
</evidence>
<comment type="subcellular location">
    <subcellularLocation>
        <location evidence="1 9">Cytoplasm</location>
    </subcellularLocation>
</comment>
<feature type="binding site" evidence="9">
    <location>
        <position position="27"/>
    </location>
    <ligand>
        <name>[2Fe-2S] cluster</name>
        <dbReference type="ChEBI" id="CHEBI:190135"/>
    </ligand>
</feature>
<dbReference type="Gene3D" id="3.40.50.2030">
    <property type="match status" value="2"/>
</dbReference>
<dbReference type="InterPro" id="IPR016100">
    <property type="entry name" value="Prismane_a-bundle"/>
</dbReference>
<feature type="binding site" evidence="9">
    <location>
        <position position="504"/>
    </location>
    <ligand>
        <name>hybrid [4Fe-2O-2S] cluster</name>
        <dbReference type="ChEBI" id="CHEBI:60519"/>
    </ligand>
</feature>
<evidence type="ECO:0000256" key="8">
    <source>
        <dbReference type="ARBA" id="ARBA00051350"/>
    </source>
</evidence>
<dbReference type="FunFam" id="3.40.50.2030:FF:000001">
    <property type="entry name" value="Hydroxylamine reductase"/>
    <property type="match status" value="1"/>
</dbReference>
<gene>
    <name evidence="9 10" type="primary">hcp</name>
    <name evidence="10" type="ORF">AW0309160_03253</name>
</gene>
<dbReference type="EMBL" id="LR721751">
    <property type="protein sequence ID" value="VVV05770.1"/>
    <property type="molecule type" value="Genomic_DNA"/>
</dbReference>
<dbReference type="GO" id="GO:0046872">
    <property type="term" value="F:metal ion binding"/>
    <property type="evidence" value="ECO:0007669"/>
    <property type="project" value="UniProtKB-KW"/>
</dbReference>
<dbReference type="FunFam" id="1.20.1270.20:FF:000001">
    <property type="entry name" value="Hydroxylamine reductase"/>
    <property type="match status" value="1"/>
</dbReference>
<accession>A0A5Q4ZLH8</accession>
<comment type="cofactor">
    <cofactor evidence="9">
        <name>[2Fe-2S] cluster</name>
        <dbReference type="ChEBI" id="CHEBI:190135"/>
    </cofactor>
    <text evidence="9">Binds 1 [2Fe-2S] cluster.</text>
</comment>
<dbReference type="GO" id="GO:0005737">
    <property type="term" value="C:cytoplasm"/>
    <property type="evidence" value="ECO:0007669"/>
    <property type="project" value="UniProtKB-SubCell"/>
</dbReference>
<evidence type="ECO:0000256" key="5">
    <source>
        <dbReference type="ARBA" id="ARBA00023002"/>
    </source>
</evidence>
<dbReference type="NCBIfam" id="NF003658">
    <property type="entry name" value="PRK05290.1"/>
    <property type="match status" value="1"/>
</dbReference>
<feature type="binding site" evidence="9">
    <location>
        <position position="34"/>
    </location>
    <ligand>
        <name>[2Fe-2S] cluster</name>
        <dbReference type="ChEBI" id="CHEBI:190135"/>
    </ligand>
</feature>
<dbReference type="InterPro" id="IPR011254">
    <property type="entry name" value="Prismane-like_sf"/>
</dbReference>
<dbReference type="PANTHER" id="PTHR30109:SF0">
    <property type="entry name" value="HYDROXYLAMINE REDUCTASE"/>
    <property type="match status" value="1"/>
</dbReference>
<dbReference type="GO" id="GO:0004601">
    <property type="term" value="F:peroxidase activity"/>
    <property type="evidence" value="ECO:0007669"/>
    <property type="project" value="TreeGrafter"/>
</dbReference>
<dbReference type="InterPro" id="IPR016099">
    <property type="entry name" value="Prismane-like_a/b-sand"/>
</dbReference>
<feature type="binding site" evidence="9">
    <location>
        <position position="470"/>
    </location>
    <ligand>
        <name>hybrid [4Fe-2O-2S] cluster</name>
        <dbReference type="ChEBI" id="CHEBI:60519"/>
    </ligand>
</feature>
<keyword evidence="4 9" id="KW-0479">Metal-binding</keyword>
<dbReference type="AlphaFoldDB" id="A0A5Q4ZLH8"/>
<keyword evidence="6 9" id="KW-0408">Iron</keyword>
<dbReference type="NCBIfam" id="TIGR01703">
    <property type="entry name" value="hybrid_clust"/>
    <property type="match status" value="1"/>
</dbReference>
<evidence type="ECO:0000256" key="6">
    <source>
        <dbReference type="ARBA" id="ARBA00023004"/>
    </source>
</evidence>
<dbReference type="PANTHER" id="PTHR30109">
    <property type="entry name" value="HYDROXYLAMINE REDUCTASE"/>
    <property type="match status" value="1"/>
</dbReference>
<dbReference type="Pfam" id="PF03063">
    <property type="entry name" value="Prismane"/>
    <property type="match status" value="1"/>
</dbReference>
<dbReference type="CDD" id="cd01914">
    <property type="entry name" value="HCP"/>
    <property type="match status" value="1"/>
</dbReference>
<dbReference type="Gene3D" id="1.20.1270.20">
    <property type="match status" value="2"/>
</dbReference>